<feature type="domain" description="PIN" evidence="8">
    <location>
        <begin position="6"/>
        <end position="127"/>
    </location>
</feature>
<dbReference type="InterPro" id="IPR029060">
    <property type="entry name" value="PIN-like_dom_sf"/>
</dbReference>
<evidence type="ECO:0000313" key="10">
    <source>
        <dbReference type="Proteomes" id="UP000256763"/>
    </source>
</evidence>
<dbReference type="Pfam" id="PF01850">
    <property type="entry name" value="PIN"/>
    <property type="match status" value="1"/>
</dbReference>
<evidence type="ECO:0000256" key="3">
    <source>
        <dbReference type="ARBA" id="ARBA00022722"/>
    </source>
</evidence>
<dbReference type="EMBL" id="NFZW01000004">
    <property type="protein sequence ID" value="RFA38379.1"/>
    <property type="molecule type" value="Genomic_DNA"/>
</dbReference>
<dbReference type="Proteomes" id="UP000256763">
    <property type="component" value="Unassembled WGS sequence"/>
</dbReference>
<comment type="cofactor">
    <cofactor evidence="1">
        <name>Mg(2+)</name>
        <dbReference type="ChEBI" id="CHEBI:18420"/>
    </cofactor>
</comment>
<dbReference type="GO" id="GO:0046872">
    <property type="term" value="F:metal ion binding"/>
    <property type="evidence" value="ECO:0007669"/>
    <property type="project" value="UniProtKB-KW"/>
</dbReference>
<dbReference type="PANTHER" id="PTHR33653:SF1">
    <property type="entry name" value="RIBONUCLEASE VAPC2"/>
    <property type="match status" value="1"/>
</dbReference>
<protein>
    <submittedName>
        <fullName evidence="9">DNA-binding protein</fullName>
    </submittedName>
</protein>
<sequence>MSRSPVLVDSCVLLDVLTDDSAWADWSVEQLEHYSVTLPLLINPIVYAEISIGYARIEELEAQIKPMKLKMQNFKREALFLAGKIFVDYRRRGGTRRSPLPDFFIGAQAATEGWQLLTRDAKRYRTYFPTLALICP</sequence>
<dbReference type="Gene3D" id="3.40.50.1010">
    <property type="entry name" value="5'-nuclease"/>
    <property type="match status" value="1"/>
</dbReference>
<keyword evidence="6" id="KW-0460">Magnesium</keyword>
<keyword evidence="5" id="KW-0378">Hydrolase</keyword>
<dbReference type="AlphaFoldDB" id="A0A3E0X1R9"/>
<reference evidence="10" key="1">
    <citation type="submission" date="2017-05" db="EMBL/GenBank/DDBJ databases">
        <authorList>
            <person name="Sharma S."/>
            <person name="Sidhu C."/>
            <person name="Pinnaka A.K."/>
        </authorList>
    </citation>
    <scope>NUCLEOTIDE SEQUENCE [LARGE SCALE GENOMIC DNA]</scope>
    <source>
        <strain evidence="10">AK93</strain>
    </source>
</reference>
<dbReference type="SUPFAM" id="SSF88723">
    <property type="entry name" value="PIN domain-like"/>
    <property type="match status" value="1"/>
</dbReference>
<keyword evidence="10" id="KW-1185">Reference proteome</keyword>
<dbReference type="InterPro" id="IPR050556">
    <property type="entry name" value="Type_II_TA_system_RNase"/>
</dbReference>
<dbReference type="GO" id="GO:0016787">
    <property type="term" value="F:hydrolase activity"/>
    <property type="evidence" value="ECO:0007669"/>
    <property type="project" value="UniProtKB-KW"/>
</dbReference>
<keyword evidence="9" id="KW-0238">DNA-binding</keyword>
<evidence type="ECO:0000256" key="5">
    <source>
        <dbReference type="ARBA" id="ARBA00022801"/>
    </source>
</evidence>
<keyword evidence="4" id="KW-0479">Metal-binding</keyword>
<evidence type="ECO:0000256" key="1">
    <source>
        <dbReference type="ARBA" id="ARBA00001946"/>
    </source>
</evidence>
<keyword evidence="2" id="KW-1277">Toxin-antitoxin system</keyword>
<dbReference type="GO" id="GO:0003677">
    <property type="term" value="F:DNA binding"/>
    <property type="evidence" value="ECO:0007669"/>
    <property type="project" value="UniProtKB-KW"/>
</dbReference>
<accession>A0A3E0X1R9</accession>
<dbReference type="RefSeq" id="WP_116301235.1">
    <property type="nucleotide sequence ID" value="NZ_NFZV01000003.1"/>
</dbReference>
<evidence type="ECO:0000259" key="8">
    <source>
        <dbReference type="Pfam" id="PF01850"/>
    </source>
</evidence>
<comment type="similarity">
    <text evidence="7">Belongs to the PINc/VapC protein family.</text>
</comment>
<dbReference type="PANTHER" id="PTHR33653">
    <property type="entry name" value="RIBONUCLEASE VAPC2"/>
    <property type="match status" value="1"/>
</dbReference>
<dbReference type="InterPro" id="IPR002716">
    <property type="entry name" value="PIN_dom"/>
</dbReference>
<dbReference type="GO" id="GO:0004518">
    <property type="term" value="F:nuclease activity"/>
    <property type="evidence" value="ECO:0007669"/>
    <property type="project" value="UniProtKB-KW"/>
</dbReference>
<comment type="caution">
    <text evidence="9">The sequence shown here is derived from an EMBL/GenBank/DDBJ whole genome shotgun (WGS) entry which is preliminary data.</text>
</comment>
<gene>
    <name evidence="9" type="ORF">CAL65_06030</name>
</gene>
<evidence type="ECO:0000256" key="4">
    <source>
        <dbReference type="ARBA" id="ARBA00022723"/>
    </source>
</evidence>
<evidence type="ECO:0000256" key="6">
    <source>
        <dbReference type="ARBA" id="ARBA00022842"/>
    </source>
</evidence>
<evidence type="ECO:0000256" key="7">
    <source>
        <dbReference type="ARBA" id="ARBA00038093"/>
    </source>
</evidence>
<keyword evidence="3" id="KW-0540">Nuclease</keyword>
<organism evidence="9 10">
    <name type="scientific">Alkalilimnicola ehrlichii</name>
    <dbReference type="NCBI Taxonomy" id="351052"/>
    <lineage>
        <taxon>Bacteria</taxon>
        <taxon>Pseudomonadati</taxon>
        <taxon>Pseudomonadota</taxon>
        <taxon>Gammaproteobacteria</taxon>
        <taxon>Chromatiales</taxon>
        <taxon>Ectothiorhodospiraceae</taxon>
        <taxon>Alkalilimnicola</taxon>
    </lineage>
</organism>
<evidence type="ECO:0000313" key="9">
    <source>
        <dbReference type="EMBL" id="RFA38379.1"/>
    </source>
</evidence>
<evidence type="ECO:0000256" key="2">
    <source>
        <dbReference type="ARBA" id="ARBA00022649"/>
    </source>
</evidence>
<dbReference type="OrthoDB" id="9800524at2"/>
<name>A0A3E0X1R9_9GAMM</name>
<proteinExistence type="inferred from homology"/>